<accession>A0ABD3VQH8</accession>
<keyword evidence="2" id="KW-1185">Reference proteome</keyword>
<evidence type="ECO:0000313" key="1">
    <source>
        <dbReference type="EMBL" id="KAL3862798.1"/>
    </source>
</evidence>
<dbReference type="EMBL" id="JBJQND010000011">
    <property type="protein sequence ID" value="KAL3862798.1"/>
    <property type="molecule type" value="Genomic_DNA"/>
</dbReference>
<organism evidence="1 2">
    <name type="scientific">Sinanodonta woodiana</name>
    <name type="common">Chinese pond mussel</name>
    <name type="synonym">Anodonta woodiana</name>
    <dbReference type="NCBI Taxonomy" id="1069815"/>
    <lineage>
        <taxon>Eukaryota</taxon>
        <taxon>Metazoa</taxon>
        <taxon>Spiralia</taxon>
        <taxon>Lophotrochozoa</taxon>
        <taxon>Mollusca</taxon>
        <taxon>Bivalvia</taxon>
        <taxon>Autobranchia</taxon>
        <taxon>Heteroconchia</taxon>
        <taxon>Palaeoheterodonta</taxon>
        <taxon>Unionida</taxon>
        <taxon>Unionoidea</taxon>
        <taxon>Unionidae</taxon>
        <taxon>Unioninae</taxon>
        <taxon>Sinanodonta</taxon>
    </lineage>
</organism>
<comment type="caution">
    <text evidence="1">The sequence shown here is derived from an EMBL/GenBank/DDBJ whole genome shotgun (WGS) entry which is preliminary data.</text>
</comment>
<gene>
    <name evidence="1" type="ORF">ACJMK2_008744</name>
</gene>
<dbReference type="Proteomes" id="UP001634394">
    <property type="component" value="Unassembled WGS sequence"/>
</dbReference>
<reference evidence="1 2" key="1">
    <citation type="submission" date="2024-11" db="EMBL/GenBank/DDBJ databases">
        <title>Chromosome-level genome assembly of the freshwater bivalve Anodonta woodiana.</title>
        <authorList>
            <person name="Chen X."/>
        </authorList>
    </citation>
    <scope>NUCLEOTIDE SEQUENCE [LARGE SCALE GENOMIC DNA]</scope>
    <source>
        <strain evidence="1">MN2024</strain>
        <tissue evidence="1">Gills</tissue>
    </source>
</reference>
<dbReference type="AlphaFoldDB" id="A0ABD3VQH8"/>
<evidence type="ECO:0000313" key="2">
    <source>
        <dbReference type="Proteomes" id="UP001634394"/>
    </source>
</evidence>
<protein>
    <submittedName>
        <fullName evidence="1">Uncharacterized protein</fullName>
    </submittedName>
</protein>
<sequence length="52" mass="6275">MERIRRKQLYIPSSELPTMELKKRRASINTAVKKNITIKRENSHKQHRKFLA</sequence>
<name>A0ABD3VQH8_SINWO</name>
<proteinExistence type="predicted"/>